<dbReference type="OrthoDB" id="2145696at2759"/>
<gene>
    <name evidence="5" type="ORF">K493DRAFT_341091</name>
</gene>
<comment type="caution">
    <text evidence="5">The sequence shown here is derived from an EMBL/GenBank/DDBJ whole genome shotgun (WGS) entry which is preliminary data.</text>
</comment>
<evidence type="ECO:0000313" key="5">
    <source>
        <dbReference type="EMBL" id="ORX88747.1"/>
    </source>
</evidence>
<dbReference type="GO" id="GO:0004867">
    <property type="term" value="F:serine-type endopeptidase inhibitor activity"/>
    <property type="evidence" value="ECO:0007669"/>
    <property type="project" value="InterPro"/>
</dbReference>
<evidence type="ECO:0000256" key="2">
    <source>
        <dbReference type="SAM" id="MobiDB-lite"/>
    </source>
</evidence>
<dbReference type="PANTHER" id="PTHR10083:SF374">
    <property type="entry name" value="BPTI_KUNITZ INHIBITOR DOMAIN-CONTAINING PROTEIN"/>
    <property type="match status" value="1"/>
</dbReference>
<feature type="signal peptide" evidence="3">
    <location>
        <begin position="1"/>
        <end position="21"/>
    </location>
</feature>
<keyword evidence="3" id="KW-0732">Signal</keyword>
<dbReference type="InterPro" id="IPR036880">
    <property type="entry name" value="Kunitz_BPTI_sf"/>
</dbReference>
<dbReference type="STRING" id="1314790.A0A1Y1XSL0"/>
<dbReference type="PRINTS" id="PR00759">
    <property type="entry name" value="BASICPTASE"/>
</dbReference>
<protein>
    <recommendedName>
        <fullName evidence="4">BPTI/Kunitz inhibitor domain-containing protein</fullName>
    </recommendedName>
</protein>
<feature type="chain" id="PRO_5013141468" description="BPTI/Kunitz inhibitor domain-containing protein" evidence="3">
    <location>
        <begin position="22"/>
        <end position="318"/>
    </location>
</feature>
<dbReference type="Gene3D" id="4.10.410.10">
    <property type="entry name" value="Pancreatic trypsin inhibitor Kunitz domain"/>
    <property type="match status" value="4"/>
</dbReference>
<dbReference type="EMBL" id="MCFE01000501">
    <property type="protein sequence ID" value="ORX88747.1"/>
    <property type="molecule type" value="Genomic_DNA"/>
</dbReference>
<dbReference type="PROSITE" id="PS50279">
    <property type="entry name" value="BPTI_KUNITZ_2"/>
    <property type="match status" value="4"/>
</dbReference>
<reference evidence="5 6" key="1">
    <citation type="submission" date="2016-07" db="EMBL/GenBank/DDBJ databases">
        <title>Pervasive Adenine N6-methylation of Active Genes in Fungi.</title>
        <authorList>
            <consortium name="DOE Joint Genome Institute"/>
            <person name="Mondo S.J."/>
            <person name="Dannebaum R.O."/>
            <person name="Kuo R.C."/>
            <person name="Labutti K."/>
            <person name="Haridas S."/>
            <person name="Kuo A."/>
            <person name="Salamov A."/>
            <person name="Ahrendt S.R."/>
            <person name="Lipzen A."/>
            <person name="Sullivan W."/>
            <person name="Andreopoulos W.B."/>
            <person name="Clum A."/>
            <person name="Lindquist E."/>
            <person name="Daum C."/>
            <person name="Ramamoorthy G.K."/>
            <person name="Gryganskyi A."/>
            <person name="Culley D."/>
            <person name="Magnuson J.K."/>
            <person name="James T.Y."/>
            <person name="O'Malley M.A."/>
            <person name="Stajich J.E."/>
            <person name="Spatafora J.W."/>
            <person name="Visel A."/>
            <person name="Grigoriev I.V."/>
        </authorList>
    </citation>
    <scope>NUCLEOTIDE SEQUENCE [LARGE SCALE GENOMIC DNA]</scope>
    <source>
        <strain evidence="5 6">CBS 931.73</strain>
    </source>
</reference>
<feature type="domain" description="BPTI/Kunitz inhibitor" evidence="4">
    <location>
        <begin position="97"/>
        <end position="146"/>
    </location>
</feature>
<dbReference type="CDD" id="cd00109">
    <property type="entry name" value="Kunitz-type"/>
    <property type="match status" value="2"/>
</dbReference>
<dbReference type="InParanoid" id="A0A1Y1XSL0"/>
<feature type="region of interest" description="Disordered" evidence="2">
    <location>
        <begin position="222"/>
        <end position="242"/>
    </location>
</feature>
<evidence type="ECO:0000256" key="1">
    <source>
        <dbReference type="ARBA" id="ARBA00023157"/>
    </source>
</evidence>
<feature type="region of interest" description="Disordered" evidence="2">
    <location>
        <begin position="149"/>
        <end position="168"/>
    </location>
</feature>
<sequence length="318" mass="35369">MHKFAPPAILALSVLCGSLSAYDLPQVCYRQGDPGMCKAAIPRWHYNPATEKCEEFTYGGCGGYVPFKSLEKCQTTCKVEWEPELGPEPKHDKPKVCYRKGETGPCRAAMPAWQFNMKTGKCEKFTYGGCDGFVPFRSVSDCQKTCAGEESKPEPMPEPEPEPKHDKPKVCYRKGETGPCRAAIPAWQFNMKTGKCEKFTYGGCDGFVPFRSVSDCQKTCAGEESKPEPMPEPEPEPKHDKPKVCYRKGETGPCRAAMPAWQFNMKTGKCEKFTYGGCKGFVPFRSVNDCQKTCGDEDPVPVPVPVPVPEPEPEYESY</sequence>
<dbReference type="SUPFAM" id="SSF57362">
    <property type="entry name" value="BPTI-like"/>
    <property type="match status" value="4"/>
</dbReference>
<dbReference type="AlphaFoldDB" id="A0A1Y1XSL0"/>
<dbReference type="Pfam" id="PF00014">
    <property type="entry name" value="Kunitz_BPTI"/>
    <property type="match status" value="4"/>
</dbReference>
<dbReference type="SMART" id="SM00131">
    <property type="entry name" value="KU"/>
    <property type="match status" value="4"/>
</dbReference>
<proteinExistence type="predicted"/>
<dbReference type="InterPro" id="IPR002223">
    <property type="entry name" value="Kunitz_BPTI"/>
</dbReference>
<evidence type="ECO:0000313" key="6">
    <source>
        <dbReference type="Proteomes" id="UP000193498"/>
    </source>
</evidence>
<keyword evidence="6" id="KW-1185">Reference proteome</keyword>
<organism evidence="5 6">
    <name type="scientific">Basidiobolus meristosporus CBS 931.73</name>
    <dbReference type="NCBI Taxonomy" id="1314790"/>
    <lineage>
        <taxon>Eukaryota</taxon>
        <taxon>Fungi</taxon>
        <taxon>Fungi incertae sedis</taxon>
        <taxon>Zoopagomycota</taxon>
        <taxon>Entomophthoromycotina</taxon>
        <taxon>Basidiobolomycetes</taxon>
        <taxon>Basidiobolales</taxon>
        <taxon>Basidiobolaceae</taxon>
        <taxon>Basidiobolus</taxon>
    </lineage>
</organism>
<evidence type="ECO:0000256" key="3">
    <source>
        <dbReference type="SAM" id="SignalP"/>
    </source>
</evidence>
<feature type="domain" description="BPTI/Kunitz inhibitor" evidence="4">
    <location>
        <begin position="28"/>
        <end position="77"/>
    </location>
</feature>
<name>A0A1Y1XSL0_9FUNG</name>
<feature type="domain" description="BPTI/Kunitz inhibitor" evidence="4">
    <location>
        <begin position="245"/>
        <end position="294"/>
    </location>
</feature>
<dbReference type="InterPro" id="IPR050098">
    <property type="entry name" value="TFPI/VKTCI-like"/>
</dbReference>
<accession>A0A1Y1XSL0</accession>
<feature type="domain" description="BPTI/Kunitz inhibitor" evidence="4">
    <location>
        <begin position="171"/>
        <end position="220"/>
    </location>
</feature>
<evidence type="ECO:0000259" key="4">
    <source>
        <dbReference type="PROSITE" id="PS50279"/>
    </source>
</evidence>
<dbReference type="Proteomes" id="UP000193498">
    <property type="component" value="Unassembled WGS sequence"/>
</dbReference>
<dbReference type="PANTHER" id="PTHR10083">
    <property type="entry name" value="KUNITZ-TYPE PROTEASE INHIBITOR-RELATED"/>
    <property type="match status" value="1"/>
</dbReference>
<keyword evidence="1" id="KW-1015">Disulfide bond</keyword>